<evidence type="ECO:0000256" key="2">
    <source>
        <dbReference type="ARBA" id="ARBA00022525"/>
    </source>
</evidence>
<protein>
    <submittedName>
        <fullName evidence="8">Mucin-2-like</fullName>
    </submittedName>
</protein>
<dbReference type="Gene3D" id="2.10.25.10">
    <property type="entry name" value="Laminin"/>
    <property type="match status" value="1"/>
</dbReference>
<gene>
    <name evidence="8" type="primary">LOC113042832</name>
</gene>
<dbReference type="CDD" id="cd19941">
    <property type="entry name" value="TIL"/>
    <property type="match status" value="1"/>
</dbReference>
<dbReference type="GeneID" id="113042832"/>
<feature type="domain" description="Pacifastin" evidence="6">
    <location>
        <begin position="63"/>
        <end position="96"/>
    </location>
</feature>
<dbReference type="GO" id="GO:0030414">
    <property type="term" value="F:peptidase inhibitor activity"/>
    <property type="evidence" value="ECO:0007669"/>
    <property type="project" value="InterPro"/>
</dbReference>
<dbReference type="Proteomes" id="UP000515129">
    <property type="component" value="Chromosome 25"/>
</dbReference>
<organism evidence="7 8">
    <name type="scientific">Carassius auratus</name>
    <name type="common">Goldfish</name>
    <dbReference type="NCBI Taxonomy" id="7957"/>
    <lineage>
        <taxon>Eukaryota</taxon>
        <taxon>Metazoa</taxon>
        <taxon>Chordata</taxon>
        <taxon>Craniata</taxon>
        <taxon>Vertebrata</taxon>
        <taxon>Euteleostomi</taxon>
        <taxon>Actinopterygii</taxon>
        <taxon>Neopterygii</taxon>
        <taxon>Teleostei</taxon>
        <taxon>Ostariophysi</taxon>
        <taxon>Cypriniformes</taxon>
        <taxon>Cyprinidae</taxon>
        <taxon>Cyprininae</taxon>
        <taxon>Carassius</taxon>
    </lineage>
</organism>
<sequence length="174" mass="19291">MTFFKCSNHGEKGTECQRTCEKQDPNNCVSMGCISGCMCPDDLLADGKGGCVKRDKCPCTHNGVLYSPGEQVQQDCNTCTCTNGMWTCTKKACYGTCTIYGEGHFRTFDGRRYSFHGDCEHTIAQDYCDTNPSPSFRLVTENIPCATTSSICSKSINLFFGVRFFHSSESEQLH</sequence>
<evidence type="ECO:0000256" key="1">
    <source>
        <dbReference type="ARBA" id="ARBA00004613"/>
    </source>
</evidence>
<dbReference type="InterPro" id="IPR036201">
    <property type="entry name" value="Pacifastin_dom_sf"/>
</dbReference>
<dbReference type="Pfam" id="PF01826">
    <property type="entry name" value="TIL"/>
    <property type="match status" value="1"/>
</dbReference>
<keyword evidence="4" id="KW-0325">Glycoprotein</keyword>
<dbReference type="Pfam" id="PF00094">
    <property type="entry name" value="VWD"/>
    <property type="match status" value="1"/>
</dbReference>
<evidence type="ECO:0000259" key="5">
    <source>
        <dbReference type="PROSITE" id="PS51233"/>
    </source>
</evidence>
<accession>A0A6P6JFC9</accession>
<dbReference type="OrthoDB" id="160294at2759"/>
<dbReference type="PANTHER" id="PTHR11339">
    <property type="entry name" value="EXTRACELLULAR MATRIX GLYCOPROTEIN RELATED"/>
    <property type="match status" value="1"/>
</dbReference>
<dbReference type="AlphaFoldDB" id="A0A6P6JFC9"/>
<proteinExistence type="predicted"/>
<dbReference type="InterPro" id="IPR036084">
    <property type="entry name" value="Ser_inhib-like_sf"/>
</dbReference>
<dbReference type="GO" id="GO:0031012">
    <property type="term" value="C:extracellular matrix"/>
    <property type="evidence" value="ECO:0007669"/>
    <property type="project" value="TreeGrafter"/>
</dbReference>
<evidence type="ECO:0000313" key="8">
    <source>
        <dbReference type="RefSeq" id="XP_026057612.1"/>
    </source>
</evidence>
<dbReference type="KEGG" id="caua:113042832"/>
<evidence type="ECO:0000313" key="7">
    <source>
        <dbReference type="Proteomes" id="UP000515129"/>
    </source>
</evidence>
<keyword evidence="2" id="KW-0964">Secreted</keyword>
<dbReference type="InterPro" id="IPR001846">
    <property type="entry name" value="VWF_type-D"/>
</dbReference>
<name>A0A6P6JFC9_CARAU</name>
<evidence type="ECO:0000259" key="6">
    <source>
        <dbReference type="PROSITE" id="PS51446"/>
    </source>
</evidence>
<dbReference type="SUPFAM" id="SSF57567">
    <property type="entry name" value="Serine protease inhibitors"/>
    <property type="match status" value="1"/>
</dbReference>
<dbReference type="SUPFAM" id="SSF57283">
    <property type="entry name" value="PMP inhibitors"/>
    <property type="match status" value="1"/>
</dbReference>
<evidence type="ECO:0000256" key="4">
    <source>
        <dbReference type="ARBA" id="ARBA00023180"/>
    </source>
</evidence>
<dbReference type="RefSeq" id="XP_026057612.1">
    <property type="nucleotide sequence ID" value="XM_026201827.1"/>
</dbReference>
<reference evidence="8" key="1">
    <citation type="submission" date="2025-08" db="UniProtKB">
        <authorList>
            <consortium name="RefSeq"/>
        </authorList>
    </citation>
    <scope>IDENTIFICATION</scope>
    <source>
        <strain evidence="8">Wakin</strain>
        <tissue evidence="8">Muscle</tissue>
    </source>
</reference>
<dbReference type="SMART" id="SM00215">
    <property type="entry name" value="VWC_out"/>
    <property type="match status" value="1"/>
</dbReference>
<feature type="domain" description="VWFD" evidence="5">
    <location>
        <begin position="95"/>
        <end position="174"/>
    </location>
</feature>
<evidence type="ECO:0000256" key="3">
    <source>
        <dbReference type="ARBA" id="ARBA00023157"/>
    </source>
</evidence>
<dbReference type="PANTHER" id="PTHR11339:SF408">
    <property type="entry name" value="MUCIN-5B"/>
    <property type="match status" value="1"/>
</dbReference>
<dbReference type="Pfam" id="PF23244">
    <property type="entry name" value="VWF"/>
    <property type="match status" value="1"/>
</dbReference>
<dbReference type="InterPro" id="IPR001007">
    <property type="entry name" value="VWF_dom"/>
</dbReference>
<dbReference type="PROSITE" id="PS51446">
    <property type="entry name" value="PACIFASTIN"/>
    <property type="match status" value="1"/>
</dbReference>
<keyword evidence="3" id="KW-1015">Disulfide bond</keyword>
<comment type="subcellular location">
    <subcellularLocation>
        <location evidence="1">Secreted</location>
    </subcellularLocation>
</comment>
<dbReference type="InterPro" id="IPR002919">
    <property type="entry name" value="TIL_dom"/>
</dbReference>
<keyword evidence="7" id="KW-1185">Reference proteome</keyword>
<dbReference type="Gene3D" id="2.10.70.10">
    <property type="entry name" value="Complement Module, domain 1"/>
    <property type="match status" value="1"/>
</dbReference>
<dbReference type="GO" id="GO:0005615">
    <property type="term" value="C:extracellular space"/>
    <property type="evidence" value="ECO:0007669"/>
    <property type="project" value="TreeGrafter"/>
</dbReference>
<dbReference type="PROSITE" id="PS51233">
    <property type="entry name" value="VWFD"/>
    <property type="match status" value="1"/>
</dbReference>
<dbReference type="InterPro" id="IPR050780">
    <property type="entry name" value="Mucin_vWF_Thrombospondin_sf"/>
</dbReference>
<dbReference type="InterPro" id="IPR008037">
    <property type="entry name" value="Pacifastin_dom"/>
</dbReference>